<protein>
    <submittedName>
        <fullName evidence="1">Uncharacterized protein</fullName>
    </submittedName>
</protein>
<evidence type="ECO:0000313" key="2">
    <source>
        <dbReference type="Proteomes" id="UP000231279"/>
    </source>
</evidence>
<dbReference type="Proteomes" id="UP000231279">
    <property type="component" value="Unassembled WGS sequence"/>
</dbReference>
<organism evidence="1 2">
    <name type="scientific">Handroanthus impetiginosus</name>
    <dbReference type="NCBI Taxonomy" id="429701"/>
    <lineage>
        <taxon>Eukaryota</taxon>
        <taxon>Viridiplantae</taxon>
        <taxon>Streptophyta</taxon>
        <taxon>Embryophyta</taxon>
        <taxon>Tracheophyta</taxon>
        <taxon>Spermatophyta</taxon>
        <taxon>Magnoliopsida</taxon>
        <taxon>eudicotyledons</taxon>
        <taxon>Gunneridae</taxon>
        <taxon>Pentapetalae</taxon>
        <taxon>asterids</taxon>
        <taxon>lamiids</taxon>
        <taxon>Lamiales</taxon>
        <taxon>Bignoniaceae</taxon>
        <taxon>Crescentiina</taxon>
        <taxon>Tabebuia alliance</taxon>
        <taxon>Handroanthus</taxon>
    </lineage>
</organism>
<comment type="caution">
    <text evidence="1">The sequence shown here is derived from an EMBL/GenBank/DDBJ whole genome shotgun (WGS) entry which is preliminary data.</text>
</comment>
<sequence length="79" mass="9190">MSRQSNLLTLELMSEINLLIFKISLIGHSYKYVNRVNGNRMNYFSHIWYSDTASPSSHPIFFLNILINFSKGSGLFHYT</sequence>
<accession>A0A2G9HXN3</accession>
<keyword evidence="2" id="KW-1185">Reference proteome</keyword>
<dbReference type="AlphaFoldDB" id="A0A2G9HXN3"/>
<dbReference type="EMBL" id="NKXS01000791">
    <property type="protein sequence ID" value="PIN22281.1"/>
    <property type="molecule type" value="Genomic_DNA"/>
</dbReference>
<gene>
    <name evidence="1" type="ORF">CDL12_05002</name>
</gene>
<proteinExistence type="predicted"/>
<name>A0A2G9HXN3_9LAMI</name>
<evidence type="ECO:0000313" key="1">
    <source>
        <dbReference type="EMBL" id="PIN22281.1"/>
    </source>
</evidence>
<reference evidence="2" key="1">
    <citation type="journal article" date="2018" name="Gigascience">
        <title>Genome assembly of the Pink Ipe (Handroanthus impetiginosus, Bignoniaceae), a highly valued, ecologically keystone Neotropical timber forest tree.</title>
        <authorList>
            <person name="Silva-Junior O.B."/>
            <person name="Grattapaglia D."/>
            <person name="Novaes E."/>
            <person name="Collevatti R.G."/>
        </authorList>
    </citation>
    <scope>NUCLEOTIDE SEQUENCE [LARGE SCALE GENOMIC DNA]</scope>
    <source>
        <strain evidence="2">cv. UFG-1</strain>
    </source>
</reference>